<name>A0ABY5SBK1_9BACL</name>
<accession>A0ABY5SBK1</accession>
<dbReference type="Pfam" id="PF07883">
    <property type="entry name" value="Cupin_2"/>
    <property type="match status" value="1"/>
</dbReference>
<dbReference type="InterPro" id="IPR047121">
    <property type="entry name" value="YjiB-like"/>
</dbReference>
<dbReference type="InterPro" id="IPR013096">
    <property type="entry name" value="Cupin_2"/>
</dbReference>
<dbReference type="CDD" id="cd02219">
    <property type="entry name" value="cupin_YjlB-like"/>
    <property type="match status" value="1"/>
</dbReference>
<gene>
    <name evidence="2" type="ORF">L1F29_32675</name>
</gene>
<dbReference type="InterPro" id="IPR011051">
    <property type="entry name" value="RmlC_Cupin_sf"/>
</dbReference>
<protein>
    <submittedName>
        <fullName evidence="2">Cupin domain-containing protein</fullName>
    </submittedName>
</protein>
<evidence type="ECO:0000313" key="2">
    <source>
        <dbReference type="EMBL" id="UVI30078.1"/>
    </source>
</evidence>
<dbReference type="Proteomes" id="UP001057877">
    <property type="component" value="Chromosome"/>
</dbReference>
<dbReference type="InterPro" id="IPR014500">
    <property type="entry name" value="UCP019307_cupin"/>
</dbReference>
<dbReference type="EMBL" id="CP091430">
    <property type="protein sequence ID" value="UVI30078.1"/>
    <property type="molecule type" value="Genomic_DNA"/>
</dbReference>
<keyword evidence="3" id="KW-1185">Reference proteome</keyword>
<evidence type="ECO:0000313" key="3">
    <source>
        <dbReference type="Proteomes" id="UP001057877"/>
    </source>
</evidence>
<proteinExistence type="predicted"/>
<feature type="domain" description="Cupin type-2" evidence="1">
    <location>
        <begin position="60"/>
        <end position="106"/>
    </location>
</feature>
<dbReference type="Gene3D" id="2.60.120.10">
    <property type="entry name" value="Jelly Rolls"/>
    <property type="match status" value="1"/>
</dbReference>
<organism evidence="2 3">
    <name type="scientific">Paenibacillus spongiae</name>
    <dbReference type="NCBI Taxonomy" id="2909671"/>
    <lineage>
        <taxon>Bacteria</taxon>
        <taxon>Bacillati</taxon>
        <taxon>Bacillota</taxon>
        <taxon>Bacilli</taxon>
        <taxon>Bacillales</taxon>
        <taxon>Paenibacillaceae</taxon>
        <taxon>Paenibacillus</taxon>
    </lineage>
</organism>
<dbReference type="PANTHER" id="PTHR36448">
    <property type="entry name" value="BLR7373 PROTEIN"/>
    <property type="match status" value="1"/>
</dbReference>
<dbReference type="PANTHER" id="PTHR36448:SF2">
    <property type="entry name" value="CUPIN TYPE-1 DOMAIN-CONTAINING PROTEIN"/>
    <property type="match status" value="1"/>
</dbReference>
<sequence length="167" mass="18752">MEQTGVQIYYFEDDGVMPNNRHLPVILYLGAMKEDTAQTERRFNRNNWRNSWTNGVFDFHHYHSNAHEVLGVTRGSAALQLGGVQGTEVSVQAGDVVVLPAGTAHKKLSASADFQVVGAYPDGMNYNLRKEAPEDRLKSLDEIPHVPLPEMDPVYGPIGPLMKYWRK</sequence>
<evidence type="ECO:0000259" key="1">
    <source>
        <dbReference type="Pfam" id="PF07883"/>
    </source>
</evidence>
<dbReference type="SUPFAM" id="SSF51182">
    <property type="entry name" value="RmlC-like cupins"/>
    <property type="match status" value="1"/>
</dbReference>
<dbReference type="InterPro" id="IPR014710">
    <property type="entry name" value="RmlC-like_jellyroll"/>
</dbReference>
<reference evidence="2" key="1">
    <citation type="submission" date="2022-01" db="EMBL/GenBank/DDBJ databases">
        <title>Paenibacillus spongiae sp. nov., isolated from marine sponge.</title>
        <authorList>
            <person name="Li Z."/>
            <person name="Zhang M."/>
        </authorList>
    </citation>
    <scope>NUCLEOTIDE SEQUENCE</scope>
    <source>
        <strain evidence="2">PHS-Z3</strain>
    </source>
</reference>
<dbReference type="PIRSF" id="PIRSF019307">
    <property type="entry name" value="UCP019307"/>
    <property type="match status" value="1"/>
</dbReference>
<dbReference type="RefSeq" id="WP_258386148.1">
    <property type="nucleotide sequence ID" value="NZ_CP091430.1"/>
</dbReference>